<dbReference type="Gene3D" id="2.60.40.1940">
    <property type="match status" value="2"/>
</dbReference>
<dbReference type="GO" id="GO:0002376">
    <property type="term" value="P:immune system process"/>
    <property type="evidence" value="ECO:0007669"/>
    <property type="project" value="UniProtKB-KW"/>
</dbReference>
<dbReference type="STRING" id="300112.A0A4V3SBS0"/>
<dbReference type="PANTHER" id="PTHR11412">
    <property type="entry name" value="MACROGLOBULIN / COMPLEMENT"/>
    <property type="match status" value="1"/>
</dbReference>
<dbReference type="InterPro" id="IPR040839">
    <property type="entry name" value="MG4"/>
</dbReference>
<gene>
    <name evidence="11" type="ORF">DBV15_10848</name>
</gene>
<dbReference type="SMART" id="SM01361">
    <property type="entry name" value="A2M_recep"/>
    <property type="match status" value="1"/>
</dbReference>
<dbReference type="InterPro" id="IPR036595">
    <property type="entry name" value="A-macroglobulin_rcpt-bd_sf"/>
</dbReference>
<comment type="similarity">
    <text evidence="1">Belongs to the protease inhibitor I39 (alpha-2-macroglobulin) family.</text>
</comment>
<evidence type="ECO:0000256" key="7">
    <source>
        <dbReference type="ARBA" id="ARBA00063781"/>
    </source>
</evidence>
<dbReference type="SMART" id="SM01359">
    <property type="entry name" value="A2M_N_2"/>
    <property type="match status" value="1"/>
</dbReference>
<sequence>MATDYFLLRHASCKRSNFKSGFSNEVSVMMSSQRFGKSAKGAKGYVFTAPRRFLAGETESGCLSLHNLEPPAHVILELLSPAGTGVDDEVLTRTRIETCLELAVPFTKYFNGRLRLKIKFDKYPDYIVETEKEVYIEHDSLITFVETDKPVYKPGQDVNIRILILKHDLKPWKKTIPKVWIENPSEVRVAQWANVSTENGMAQLKFALSPEPSPGAWKIKVEKRRSQPQLIHTTVFEVKKYVLPRFQVTITSPGYILADAENVTWNICAKYSYGKPVKGKLLLKSTPQIPTWRRKPNLPEIHYETELDSPDGCTEFVLSGAVLGLAQWKVAPNNIVLIANFTETGTGIVETTISRTVVVHQALKLEFLPYTPKYFKLGLPYHGKLRVSRHDDTPAPHEKIQLCVRVRGKDEWLRVVVECRNFTSSSDGFVDFVVPPPHRNIVLLSFVATGVDYPTKYYSPDTRWRVFMDQPSAHIEVNPWYSPSDSYLAVARGYQPIVCGEKYSFNVMYTVPAKSKTNESISFHYSINSKGDLLIYGHVKHRPTRDTVLNYSEFRNLLGAVESPGNKTDQGTIAHRFPLSVKITPSMAPVSELLLYYVRSDGEVVATTYSIKVGHCFENKVKTAWHTDAQTPGTATQYHVEAAPWSLCGISAVDKSTRFLAGAKANLIDADQTFTQLKRFHIEPEPRPIWAWTHCKVATHEETTNTEFDHLPLPAFEESPAWARKRRRRTVYNGALVNYVDAIQAFDDFGAVVMSDLILETRPCHQLRRGRGRSMNVSLKSMAPIPFLSASAELETDAGMFKMAKTLPMAYPLLNVGPEQGYMDQVPDQPALRSYFPETWLWELVPTGYTFKFTVPKVWIENPSEVRVAQWANVSTENGMAQLKFALSPEPSPGAWKIKVEKRRSQPQLIHTTVFEVKKYVLPRFQVTITSPGYILADAENVTWNICAKYSYGKPVKGKLLLKSTPQIPTWRRKPNLPEIHYETELDSPDGCTEFVLSGAVLGLAQWKVAPNNIVLIANFTETGTGIVETTISRTVVVHQALKLEFLPYTPKYFKLGLPYHGKVKIKLEDATGLDLHLSHAVASFCVKPRDSVVHEYILRPRVLGDVNITVSASIDSDYAEPCGPEMLLYTRDVIIKPILVLPEGFPVEITKSAFICPKDFSDDSTITWNLDLPDDLVPESARAYVSLIGDILGPVLENLDNLVRLPMGCGEQNMILFVPNIHVIGYLDATGVENPELRVKAIRNMEKGYQRELIYRHPDGSYSAFGPESSEDGSSIWLTAFVIKSFAQAKSIIHIDERDLKISVKWMVKKQLENGCFPVIGRIFHKDMKGGLQDDDNSSSALTAYILISLLESGVPLTASLINNALHCLEKGMENDGGTTYTAALSTYALTLLEHPKANNSMKSLMTRATRNNDLLWWEDKYKPSLGLSIEMTAYAVLSLVKLGGETNMVEALKAVRWMSKQRNAEGGFTSTQDTVLGLEALTKYATTMSSNATDLSVLVTAGEVDQVYRMHNDNRMVLTQIRLPVIPTIVEIFAEGEGCVLVQSNIKYNVARATGSEAFDLSVNAAPATWLDECSMQKITICTRYKMADGESNMALLEIDMISGYVPDRTSLHSLLEDPATKVKRFEEDRGIVTIYFDKLINQKTCISFTVTRENIVDRLEPANAKLYDYYQQELTISSSYSFAATCSSATPSEEVEIPNPVPIEVQEIGKDNAKKNTVGKEETVEKAVETPDDRNGTIEQIVPQREAGSGQAPDEPDINLNPVFDRLGPPSIDLEDMEAPFSTLIRQGQNSFGTDFDGNPLFVVVDHELATPEGVEGPVPVSVKPDITHFDDNPLLNVTNETEQKIEIDLSNAQVLPPLGLNESCPVCADELPSNINDLYCSASTVVKAAIRRLRKARLLLDIQPSHEDVKRLHSTIAFVLRPNCSCPPLDNPGSLALLMHFEDGEFAKSSHNRYVLDEQVSIYGLPPVGGVPREITDARATCVNRDNSAFLNLSTAD</sequence>
<dbReference type="InterPro" id="IPR011626">
    <property type="entry name" value="Alpha-macroglobulin_TED"/>
</dbReference>
<dbReference type="InterPro" id="IPR041813">
    <property type="entry name" value="A2M_TED"/>
</dbReference>
<dbReference type="InterPro" id="IPR047565">
    <property type="entry name" value="Alpha-macroglob_thiol-ester_cl"/>
</dbReference>
<dbReference type="InterPro" id="IPR011625">
    <property type="entry name" value="A2M_N_BRD"/>
</dbReference>
<comment type="function">
    <text evidence="6">Binds covalently through a thioester bond to the pathogen surface resulting in pathogen clearance.</text>
</comment>
<dbReference type="Pfam" id="PF17791">
    <property type="entry name" value="MG3"/>
    <property type="match status" value="2"/>
</dbReference>
<dbReference type="Pfam" id="PF17789">
    <property type="entry name" value="MG4"/>
    <property type="match status" value="1"/>
</dbReference>
<dbReference type="Pfam" id="PF07678">
    <property type="entry name" value="TED_complement"/>
    <property type="match status" value="1"/>
</dbReference>
<dbReference type="Gene3D" id="2.60.40.1930">
    <property type="match status" value="3"/>
</dbReference>
<keyword evidence="3" id="KW-0391">Immunity</keyword>
<keyword evidence="12" id="KW-1185">Reference proteome</keyword>
<dbReference type="InterPro" id="IPR002890">
    <property type="entry name" value="MG2"/>
</dbReference>
<protein>
    <recommendedName>
        <fullName evidence="8">TEP1-F</fullName>
    </recommendedName>
</protein>
<dbReference type="InterPro" id="IPR013783">
    <property type="entry name" value="Ig-like_fold"/>
</dbReference>
<evidence type="ECO:0000256" key="1">
    <source>
        <dbReference type="ARBA" id="ARBA00010952"/>
    </source>
</evidence>
<evidence type="ECO:0000313" key="11">
    <source>
        <dbReference type="EMBL" id="TGZ54004.1"/>
    </source>
</evidence>
<dbReference type="Pfam" id="PF07703">
    <property type="entry name" value="A2M_BRD"/>
    <property type="match status" value="1"/>
</dbReference>
<feature type="domain" description="Alpha-macroglobulin receptor-binding" evidence="10">
    <location>
        <begin position="1594"/>
        <end position="1683"/>
    </location>
</feature>
<dbReference type="SUPFAM" id="SSF48239">
    <property type="entry name" value="Terpenoid cyclases/Protein prenyltransferases"/>
    <property type="match status" value="1"/>
</dbReference>
<dbReference type="GO" id="GO:0004866">
    <property type="term" value="F:endopeptidase inhibitor activity"/>
    <property type="evidence" value="ECO:0007669"/>
    <property type="project" value="InterPro"/>
</dbReference>
<keyword evidence="4" id="KW-1015">Disulfide bond</keyword>
<dbReference type="EMBL" id="QBLH01000862">
    <property type="protein sequence ID" value="TGZ54004.1"/>
    <property type="molecule type" value="Genomic_DNA"/>
</dbReference>
<feature type="domain" description="Alpha-2-macroglobulin bait region" evidence="9">
    <location>
        <begin position="488"/>
        <end position="660"/>
    </location>
</feature>
<reference evidence="11 12" key="1">
    <citation type="journal article" date="2019" name="Philos. Trans. R. Soc. Lond., B, Biol. Sci.">
        <title>Ant behaviour and brain gene expression of defending hosts depend on the ecological success of the intruding social parasite.</title>
        <authorList>
            <person name="Kaur R."/>
            <person name="Stoldt M."/>
            <person name="Jongepier E."/>
            <person name="Feldmeyer B."/>
            <person name="Menzel F."/>
            <person name="Bornberg-Bauer E."/>
            <person name="Foitzik S."/>
        </authorList>
    </citation>
    <scope>NUCLEOTIDE SEQUENCE [LARGE SCALE GENOMIC DNA]</scope>
    <source>
        <tissue evidence="11">Whole body</tissue>
    </source>
</reference>
<evidence type="ECO:0000259" key="9">
    <source>
        <dbReference type="SMART" id="SM01359"/>
    </source>
</evidence>
<evidence type="ECO:0000256" key="2">
    <source>
        <dbReference type="ARBA" id="ARBA00022729"/>
    </source>
</evidence>
<dbReference type="FunFam" id="2.60.40.1930:FF:000001">
    <property type="entry name" value="CD109 isoform 3"/>
    <property type="match status" value="1"/>
</dbReference>
<evidence type="ECO:0000313" key="12">
    <source>
        <dbReference type="Proteomes" id="UP000310200"/>
    </source>
</evidence>
<dbReference type="Pfam" id="PF07677">
    <property type="entry name" value="A2M_recep"/>
    <property type="match status" value="1"/>
</dbReference>
<proteinExistence type="inferred from homology"/>
<dbReference type="Proteomes" id="UP000310200">
    <property type="component" value="Unassembled WGS sequence"/>
</dbReference>
<dbReference type="InterPro" id="IPR050473">
    <property type="entry name" value="A2M/Complement_sys"/>
</dbReference>
<accession>A0A4V3SBS0</accession>
<dbReference type="Gene3D" id="2.60.40.10">
    <property type="entry name" value="Immunoglobulins"/>
    <property type="match status" value="1"/>
</dbReference>
<evidence type="ECO:0000256" key="3">
    <source>
        <dbReference type="ARBA" id="ARBA00022859"/>
    </source>
</evidence>
<dbReference type="InterPro" id="IPR008930">
    <property type="entry name" value="Terpenoid_cyclase/PrenylTrfase"/>
</dbReference>
<evidence type="ECO:0000256" key="8">
    <source>
        <dbReference type="ARBA" id="ARBA00078071"/>
    </source>
</evidence>
<dbReference type="InterPro" id="IPR041555">
    <property type="entry name" value="MG3"/>
</dbReference>
<dbReference type="Gene3D" id="2.60.120.1540">
    <property type="match status" value="1"/>
</dbReference>
<dbReference type="Gene3D" id="2.60.40.690">
    <property type="entry name" value="Alpha-macroglobulin, receptor-binding domain"/>
    <property type="match status" value="1"/>
</dbReference>
<keyword evidence="2" id="KW-0732">Signal</keyword>
<evidence type="ECO:0000256" key="5">
    <source>
        <dbReference type="ARBA" id="ARBA00023180"/>
    </source>
</evidence>
<keyword evidence="5" id="KW-0325">Glycoprotein</keyword>
<dbReference type="SUPFAM" id="SSF49410">
    <property type="entry name" value="Alpha-macroglobulin receptor domain"/>
    <property type="match status" value="1"/>
</dbReference>
<dbReference type="CDD" id="cd02897">
    <property type="entry name" value="A2M_2"/>
    <property type="match status" value="1"/>
</dbReference>
<evidence type="ECO:0000259" key="10">
    <source>
        <dbReference type="SMART" id="SM01361"/>
    </source>
</evidence>
<dbReference type="Gene3D" id="1.50.10.20">
    <property type="match status" value="1"/>
</dbReference>
<dbReference type="GO" id="GO:0005615">
    <property type="term" value="C:extracellular space"/>
    <property type="evidence" value="ECO:0007669"/>
    <property type="project" value="InterPro"/>
</dbReference>
<dbReference type="Pfam" id="PF01835">
    <property type="entry name" value="MG2"/>
    <property type="match status" value="1"/>
</dbReference>
<organism evidence="11 12">
    <name type="scientific">Temnothorax longispinosus</name>
    <dbReference type="NCBI Taxonomy" id="300112"/>
    <lineage>
        <taxon>Eukaryota</taxon>
        <taxon>Metazoa</taxon>
        <taxon>Ecdysozoa</taxon>
        <taxon>Arthropoda</taxon>
        <taxon>Hexapoda</taxon>
        <taxon>Insecta</taxon>
        <taxon>Pterygota</taxon>
        <taxon>Neoptera</taxon>
        <taxon>Endopterygota</taxon>
        <taxon>Hymenoptera</taxon>
        <taxon>Apocrita</taxon>
        <taxon>Aculeata</taxon>
        <taxon>Formicoidea</taxon>
        <taxon>Formicidae</taxon>
        <taxon>Myrmicinae</taxon>
        <taxon>Temnothorax</taxon>
    </lineage>
</organism>
<dbReference type="InterPro" id="IPR009048">
    <property type="entry name" value="A-macroglobulin_rcpt-bd"/>
</dbReference>
<dbReference type="SMART" id="SM01419">
    <property type="entry name" value="Thiol-ester_cl"/>
    <property type="match status" value="1"/>
</dbReference>
<dbReference type="InterPro" id="IPR019742">
    <property type="entry name" value="MacrogloblnA2_CS"/>
</dbReference>
<comment type="caution">
    <text evidence="11">The sequence shown here is derived from an EMBL/GenBank/DDBJ whole genome shotgun (WGS) entry which is preliminary data.</text>
</comment>
<evidence type="ECO:0000256" key="6">
    <source>
        <dbReference type="ARBA" id="ARBA00057615"/>
    </source>
</evidence>
<name>A0A4V3SBS0_9HYME</name>
<evidence type="ECO:0000256" key="4">
    <source>
        <dbReference type="ARBA" id="ARBA00023157"/>
    </source>
</evidence>
<dbReference type="PROSITE" id="PS00477">
    <property type="entry name" value="ALPHA_2_MACROGLOBULIN"/>
    <property type="match status" value="1"/>
</dbReference>
<comment type="subunit">
    <text evidence="7">Heterodimer of a TEP1-N chain and an TEP1-C chain non-covalently linked. Forms a complex composed of TEP1-N and TEP1-C heterodimer, LRIM1 and APL1C; the interaction stabilizes TEP1-N and TEP1-C heterodimer, prevents its binding to tissues while circulating in the hemolymph and protects the thioester bond from hydrolysis. Mature TEP1 and to a lesser extent full-length TEP1 interact with SPCLIP1; the interaction is induced by microbial infection.</text>
</comment>
<dbReference type="FunFam" id="1.50.10.20:FF:000001">
    <property type="entry name" value="CD109 isoform 1"/>
    <property type="match status" value="1"/>
</dbReference>
<dbReference type="PANTHER" id="PTHR11412:SF171">
    <property type="entry name" value="PREGNANCY ZONE PROTEIN-LIKE PROTEIN"/>
    <property type="match status" value="1"/>
</dbReference>